<dbReference type="Proteomes" id="UP000784294">
    <property type="component" value="Unassembled WGS sequence"/>
</dbReference>
<dbReference type="EMBL" id="CAAALY010112826">
    <property type="protein sequence ID" value="VEL30504.1"/>
    <property type="molecule type" value="Genomic_DNA"/>
</dbReference>
<name>A0A448X825_9PLAT</name>
<keyword evidence="1" id="KW-0472">Membrane</keyword>
<evidence type="ECO:0000313" key="2">
    <source>
        <dbReference type="EMBL" id="VEL30504.1"/>
    </source>
</evidence>
<evidence type="ECO:0000313" key="3">
    <source>
        <dbReference type="Proteomes" id="UP000784294"/>
    </source>
</evidence>
<organism evidence="2 3">
    <name type="scientific">Protopolystoma xenopodis</name>
    <dbReference type="NCBI Taxonomy" id="117903"/>
    <lineage>
        <taxon>Eukaryota</taxon>
        <taxon>Metazoa</taxon>
        <taxon>Spiralia</taxon>
        <taxon>Lophotrochozoa</taxon>
        <taxon>Platyhelminthes</taxon>
        <taxon>Monogenea</taxon>
        <taxon>Polyopisthocotylea</taxon>
        <taxon>Polystomatidea</taxon>
        <taxon>Polystomatidae</taxon>
        <taxon>Protopolystoma</taxon>
    </lineage>
</organism>
<accession>A0A448X825</accession>
<feature type="transmembrane region" description="Helical" evidence="1">
    <location>
        <begin position="23"/>
        <end position="45"/>
    </location>
</feature>
<evidence type="ECO:0000256" key="1">
    <source>
        <dbReference type="SAM" id="Phobius"/>
    </source>
</evidence>
<protein>
    <submittedName>
        <fullName evidence="2">Uncharacterized protein</fullName>
    </submittedName>
</protein>
<keyword evidence="1" id="KW-1133">Transmembrane helix</keyword>
<comment type="caution">
    <text evidence="2">The sequence shown here is derived from an EMBL/GenBank/DDBJ whole genome shotgun (WGS) entry which is preliminary data.</text>
</comment>
<sequence length="71" mass="8227">MPQFRRRAFQRCRSNEPFEHSTFWAHTCSSLLIFFGLFLSIHDCYSRSGRGWSSRRAGSIGRHALAQPPRG</sequence>
<reference evidence="2" key="1">
    <citation type="submission" date="2018-11" db="EMBL/GenBank/DDBJ databases">
        <authorList>
            <consortium name="Pathogen Informatics"/>
        </authorList>
    </citation>
    <scope>NUCLEOTIDE SEQUENCE</scope>
</reference>
<dbReference type="AlphaFoldDB" id="A0A448X825"/>
<keyword evidence="1" id="KW-0812">Transmembrane</keyword>
<keyword evidence="3" id="KW-1185">Reference proteome</keyword>
<proteinExistence type="predicted"/>
<gene>
    <name evidence="2" type="ORF">PXEA_LOCUS23944</name>
</gene>